<gene>
    <name evidence="1" type="ORF">DXN06_07585</name>
</gene>
<dbReference type="SUPFAM" id="SSF53335">
    <property type="entry name" value="S-adenosyl-L-methionine-dependent methyltransferases"/>
    <property type="match status" value="1"/>
</dbReference>
<dbReference type="Pfam" id="PF13649">
    <property type="entry name" value="Methyltransf_25"/>
    <property type="match status" value="1"/>
</dbReference>
<evidence type="ECO:0000313" key="1">
    <source>
        <dbReference type="EMBL" id="AXM07009.1"/>
    </source>
</evidence>
<sequence>MGAGGYIGHRGRYRLRGQAMQGGGMEIIDYFGLWEHDRSCDPQRRTLEEEREFWRCYARVYDQHAGETGGSLAQIAAVTEIVEPGSSVLDVGGGTGRFAIPLAQRGCRVTVLDRSEDMLSVLESSAEEKDVEIDVVHQEWPADLGCQFDSVMAAWSLYWNLDLQASLQAMVRQTKKHLIIIDTTGSPTVWDHALAVARGGGIVASQARHLLFAGGLAQLGIPAEIRVLEEYRVIGETELEREIDAHGGSKVAAMEYLDTHAVRIRSGWRYKRTVGLIHAQGKNIPARNL</sequence>
<dbReference type="GO" id="GO:0032259">
    <property type="term" value="P:methylation"/>
    <property type="evidence" value="ECO:0007669"/>
    <property type="project" value="UniProtKB-KW"/>
</dbReference>
<organism evidence="1 2">
    <name type="scientific">Cutibacterium acnes</name>
    <name type="common">Propionibacterium acnes</name>
    <dbReference type="NCBI Taxonomy" id="1747"/>
    <lineage>
        <taxon>Bacteria</taxon>
        <taxon>Bacillati</taxon>
        <taxon>Actinomycetota</taxon>
        <taxon>Actinomycetes</taxon>
        <taxon>Propionibacteriales</taxon>
        <taxon>Propionibacteriaceae</taxon>
        <taxon>Cutibacterium</taxon>
    </lineage>
</organism>
<dbReference type="GeneID" id="92856061"/>
<dbReference type="InterPro" id="IPR041698">
    <property type="entry name" value="Methyltransf_25"/>
</dbReference>
<accession>A0AAD0VPU2</accession>
<proteinExistence type="predicted"/>
<dbReference type="Gene3D" id="3.40.50.150">
    <property type="entry name" value="Vaccinia Virus protein VP39"/>
    <property type="match status" value="1"/>
</dbReference>
<keyword evidence="1" id="KW-0489">Methyltransferase</keyword>
<dbReference type="AlphaFoldDB" id="A0AAD0VPU2"/>
<reference evidence="1 2" key="1">
    <citation type="submission" date="2018-08" db="EMBL/GenBank/DDBJ databases">
        <title>Genome sequencing of Cutibacterium acnes KCOM 1315.</title>
        <authorList>
            <person name="Kook J.-K."/>
            <person name="Park S.-N."/>
            <person name="Lim Y.K."/>
        </authorList>
    </citation>
    <scope>NUCLEOTIDE SEQUENCE [LARGE SCALE GENOMIC DNA]</scope>
    <source>
        <strain evidence="1 2">KCOM 1315</strain>
    </source>
</reference>
<dbReference type="RefSeq" id="WP_002518592.1">
    <property type="nucleotide sequence ID" value="NZ_AP019664.1"/>
</dbReference>
<evidence type="ECO:0000313" key="2">
    <source>
        <dbReference type="Proteomes" id="UP000256621"/>
    </source>
</evidence>
<name>A0AAD0VPU2_CUTAC</name>
<protein>
    <submittedName>
        <fullName evidence="1">Class I SAM-dependent methyltransferase</fullName>
    </submittedName>
</protein>
<dbReference type="Proteomes" id="UP000256621">
    <property type="component" value="Chromosome"/>
</dbReference>
<keyword evidence="1" id="KW-0808">Transferase</keyword>
<dbReference type="EMBL" id="CP031442">
    <property type="protein sequence ID" value="AXM07009.1"/>
    <property type="molecule type" value="Genomic_DNA"/>
</dbReference>
<dbReference type="InterPro" id="IPR029063">
    <property type="entry name" value="SAM-dependent_MTases_sf"/>
</dbReference>
<dbReference type="GO" id="GO:0008168">
    <property type="term" value="F:methyltransferase activity"/>
    <property type="evidence" value="ECO:0007669"/>
    <property type="project" value="UniProtKB-KW"/>
</dbReference>
<dbReference type="CDD" id="cd02440">
    <property type="entry name" value="AdoMet_MTases"/>
    <property type="match status" value="1"/>
</dbReference>